<dbReference type="PANTHER" id="PTHR13037">
    <property type="entry name" value="FORMIN"/>
    <property type="match status" value="1"/>
</dbReference>
<keyword evidence="2" id="KW-0175">Coiled coil</keyword>
<name>A0A9W7AKA0_9STRA</name>
<dbReference type="AlphaFoldDB" id="A0A9W7AKA0"/>
<keyword evidence="5" id="KW-1185">Reference proteome</keyword>
<evidence type="ECO:0000256" key="2">
    <source>
        <dbReference type="SAM" id="Coils"/>
    </source>
</evidence>
<feature type="compositionally biased region" description="Pro residues" evidence="3">
    <location>
        <begin position="1"/>
        <end position="23"/>
    </location>
</feature>
<proteinExistence type="predicted"/>
<feature type="region of interest" description="Disordered" evidence="3">
    <location>
        <begin position="422"/>
        <end position="448"/>
    </location>
</feature>
<sequence>MPPPPPSTGKPAPPSGGKPQPPKPKTKKPKPPPPSTGKKPKPRPPPPRTGKPPPPPPSTTSSKKKKPPPKPSTRRPPPPPPATARSDTTDESDLPASNPTLKPAGTDRVKEQQATKGLSGADIVREDLKKQLREIQSSCDQLAKRKQVLQEKCEKHKQKIEKLKAPSEALQALESQKNSDLKEIARLSDELRKKNMVDPVTGDLMSDDQLMKRVTEIKQRKVKLKGLKEDKKFLVKAVIKLMGEEEVKHMIDKLDASKGLPEQMTKRIPRRASTIADDSFRKLNHIEKMYHERDDDGDKTWKFVHLYPTATASSRKRVIVISKKEKEAREKEEKEYQEYVEEQHATIYRDNHSIIPLNNEGIDRNHLSTGLRRDFNSEHGLHPCAVSPVVAKERLVKRVPLWSSDVATNRTQMVYKKDKTGKLFGTHTPKANRGPLGRSLGSSPTARARTASEINEELNRIVDGRGFHSPSASRIETQKLGYTSNTIKANASKALNDPRASPHIRTRGESEIEGELGLIDHGVAPVGPAARAKLGYTINTYDFTPYKEQTLEWAENDDFFNIEYKRQQQRIRDNLETQLNEVRKNVEYTEKEIAKFVPGMQHKQQYA</sequence>
<dbReference type="PANTHER" id="PTHR13037:SF24">
    <property type="entry name" value="POLYCOMB PROTEIN PCL-RELATED"/>
    <property type="match status" value="1"/>
</dbReference>
<dbReference type="EMBL" id="BRXY01000149">
    <property type="protein sequence ID" value="GMH71460.1"/>
    <property type="molecule type" value="Genomic_DNA"/>
</dbReference>
<feature type="coiled-coil region" evidence="2">
    <location>
        <begin position="125"/>
        <end position="190"/>
    </location>
</feature>
<evidence type="ECO:0000313" key="5">
    <source>
        <dbReference type="Proteomes" id="UP001165085"/>
    </source>
</evidence>
<organism evidence="4 5">
    <name type="scientific">Triparma strigata</name>
    <dbReference type="NCBI Taxonomy" id="1606541"/>
    <lineage>
        <taxon>Eukaryota</taxon>
        <taxon>Sar</taxon>
        <taxon>Stramenopiles</taxon>
        <taxon>Ochrophyta</taxon>
        <taxon>Bolidophyceae</taxon>
        <taxon>Parmales</taxon>
        <taxon>Triparmaceae</taxon>
        <taxon>Triparma</taxon>
    </lineage>
</organism>
<comment type="caution">
    <text evidence="4">The sequence shown here is derived from an EMBL/GenBank/DDBJ whole genome shotgun (WGS) entry which is preliminary data.</text>
</comment>
<keyword evidence="1" id="KW-0945">Host-virus interaction</keyword>
<dbReference type="OrthoDB" id="206831at2759"/>
<feature type="compositionally biased region" description="Pro residues" evidence="3">
    <location>
        <begin position="43"/>
        <end position="58"/>
    </location>
</feature>
<dbReference type="Proteomes" id="UP001165085">
    <property type="component" value="Unassembled WGS sequence"/>
</dbReference>
<feature type="coiled-coil region" evidence="2">
    <location>
        <begin position="565"/>
        <end position="592"/>
    </location>
</feature>
<protein>
    <submittedName>
        <fullName evidence="4">Uncharacterized protein</fullName>
    </submittedName>
</protein>
<reference evidence="5" key="1">
    <citation type="journal article" date="2023" name="Commun. Biol.">
        <title>Genome analysis of Parmales, the sister group of diatoms, reveals the evolutionary specialization of diatoms from phago-mixotrophs to photoautotrophs.</title>
        <authorList>
            <person name="Ban H."/>
            <person name="Sato S."/>
            <person name="Yoshikawa S."/>
            <person name="Yamada K."/>
            <person name="Nakamura Y."/>
            <person name="Ichinomiya M."/>
            <person name="Sato N."/>
            <person name="Blanc-Mathieu R."/>
            <person name="Endo H."/>
            <person name="Kuwata A."/>
            <person name="Ogata H."/>
        </authorList>
    </citation>
    <scope>NUCLEOTIDE SEQUENCE [LARGE SCALE GENOMIC DNA]</scope>
    <source>
        <strain evidence="5">NIES 3701</strain>
    </source>
</reference>
<evidence type="ECO:0000256" key="1">
    <source>
        <dbReference type="ARBA" id="ARBA00022581"/>
    </source>
</evidence>
<accession>A0A9W7AKA0</accession>
<feature type="region of interest" description="Disordered" evidence="3">
    <location>
        <begin position="1"/>
        <end position="121"/>
    </location>
</feature>
<evidence type="ECO:0000256" key="3">
    <source>
        <dbReference type="SAM" id="MobiDB-lite"/>
    </source>
</evidence>
<evidence type="ECO:0000313" key="4">
    <source>
        <dbReference type="EMBL" id="GMH71460.1"/>
    </source>
</evidence>
<gene>
    <name evidence="4" type="ORF">TrST_g6016</name>
</gene>
<feature type="compositionally biased region" description="Pro residues" evidence="3">
    <location>
        <begin position="69"/>
        <end position="82"/>
    </location>
</feature>